<keyword evidence="1" id="KW-0245">EGF-like domain</keyword>
<keyword evidence="2" id="KW-0732">Signal</keyword>
<dbReference type="Pfam" id="PF21164">
    <property type="entry name" value="Dumpy_DPY"/>
    <property type="match status" value="1"/>
</dbReference>
<dbReference type="Proteomes" id="UP000617340">
    <property type="component" value="Unassembled WGS sequence"/>
</dbReference>
<dbReference type="GO" id="GO:0004672">
    <property type="term" value="F:protein kinase activity"/>
    <property type="evidence" value="ECO:0007669"/>
    <property type="project" value="InterPro"/>
</dbReference>
<dbReference type="Pfam" id="PF00069">
    <property type="entry name" value="Pkinase"/>
    <property type="match status" value="1"/>
</dbReference>
<gene>
    <name evidence="5" type="ORF">HZH68_006209</name>
</gene>
<dbReference type="InterPro" id="IPR008271">
    <property type="entry name" value="Ser/Thr_kinase_AS"/>
</dbReference>
<comment type="caution">
    <text evidence="1">Lacks conserved residue(s) required for the propagation of feature annotation.</text>
</comment>
<dbReference type="PANTHER" id="PTHR22963">
    <property type="entry name" value="ENDOGLIN-RELATED"/>
    <property type="match status" value="1"/>
</dbReference>
<dbReference type="Gene3D" id="1.10.510.10">
    <property type="entry name" value="Transferase(Phosphotransferase) domain 1"/>
    <property type="match status" value="1"/>
</dbReference>
<feature type="domain" description="EGF-like" evidence="4">
    <location>
        <begin position="291"/>
        <end position="335"/>
    </location>
</feature>
<accession>A0A834NC07</accession>
<evidence type="ECO:0000259" key="4">
    <source>
        <dbReference type="PROSITE" id="PS50026"/>
    </source>
</evidence>
<dbReference type="InterPro" id="IPR048407">
    <property type="entry name" value="Dumpy_DPY"/>
</dbReference>
<dbReference type="SMART" id="SM00220">
    <property type="entry name" value="S_TKc"/>
    <property type="match status" value="1"/>
</dbReference>
<dbReference type="PROSITE" id="PS50026">
    <property type="entry name" value="EGF_3"/>
    <property type="match status" value="2"/>
</dbReference>
<keyword evidence="1" id="KW-1015">Disulfide bond</keyword>
<evidence type="ECO:0000256" key="1">
    <source>
        <dbReference type="PROSITE-ProRule" id="PRU00076"/>
    </source>
</evidence>
<dbReference type="SMART" id="SM00181">
    <property type="entry name" value="EGF"/>
    <property type="match status" value="7"/>
</dbReference>
<dbReference type="PROSITE" id="PS50011">
    <property type="entry name" value="PROTEIN_KINASE_DOM"/>
    <property type="match status" value="1"/>
</dbReference>
<dbReference type="PROSITE" id="PS01186">
    <property type="entry name" value="EGF_2"/>
    <property type="match status" value="3"/>
</dbReference>
<dbReference type="InterPro" id="IPR000742">
    <property type="entry name" value="EGF"/>
</dbReference>
<dbReference type="InterPro" id="IPR000719">
    <property type="entry name" value="Prot_kinase_dom"/>
</dbReference>
<dbReference type="EMBL" id="JACSDZ010000005">
    <property type="protein sequence ID" value="KAF7403415.1"/>
    <property type="molecule type" value="Genomic_DNA"/>
</dbReference>
<proteinExistence type="predicted"/>
<feature type="domain" description="Protein kinase" evidence="3">
    <location>
        <begin position="581"/>
        <end position="924"/>
    </location>
</feature>
<sequence>MGHFRFLILLLVAFAVMVNGGQYLQSRIIASGGCDNYTCGINAKCTISRGRPVCSCLNLHMGDPLSQCIRVECLINEDCIGIKTCINNKCVDPCPGLCGINALCETKNHIPQCYCPPGYTGNPSNNCHLADPQAACKPSPCGENTRCEVINEIPVCTCLSGYKGSPLTGCRHECENDHECPNHLACSSLFKCESPCKCGKNANCDVVNHLAKCTCPHNWSGNPYLSCHPECTTHSDCPASKPACFYQKCVNPCDGVCGVNADCNLRDITPVCSCPRHMTGNPFVYCRNFEPRDLCEPNPCGIDAICTPGHDNTGKERPVCTCPTGYIGNALKVCQRGECLSDSECPDNRACIDFTCQNPCTGYECGPNAVCTPRRHIAVCTCPDGTRGDALFNCNPIDTRWAFSAQETGEMSIRAATYRFLQNGRVLLRTLRNKENLYSNDNPKNYLNKIHVVQVGKSQGHQPQGNSTNVSTTGRHFGFLGSHARRLFVDNILKRVTSRLAADLRKRAARRLVFGDSAPFFALVGTSLASGSGILTKDDELEGVCWEIREAISKLQWNMPQNDKNYDVTKTNEDGVSLKDFEIGPIIAKGCSAAVYSARSKETMHIENIIQSDTYGKNKDVHLFPLALKMMFNYDAESNATTILRAMYRETIPARNRHNNEELAEWEQRMAENMSVLPPHPNIVVMYYVFTDRVPALPESWVIYPDALPARINPYGSGRNMSLFLLMKRYDTTLKEYLSTHSVNIRESILLLAQLLEGIAHINAHGIAHRDLKSDNILLDLSEETDNCPSLVITDFGCCLADKTYSLYMPYNTDNIDKGGNIALMAPEVISANPGPFTSINYTKADLWTAGTIAYEIFGEKNPFLESSDEKAVLKNYTYKEQHLPSFSNDVPNIIVALINNMLSRNFSKRHNAEMAATIMQLYLWAPSSWFRTEGKVPSSNEIMEWLLCLTTKVLCEGRNSTLLLRKTLNDENEQSSYRQLLSTRSCGRRTMPEYQLIASFLGRVTLSNVRNALRWIQKNV</sequence>
<evidence type="ECO:0000259" key="3">
    <source>
        <dbReference type="PROSITE" id="PS50011"/>
    </source>
</evidence>
<evidence type="ECO:0000313" key="5">
    <source>
        <dbReference type="EMBL" id="KAF7403415.1"/>
    </source>
</evidence>
<dbReference type="InterPro" id="IPR011009">
    <property type="entry name" value="Kinase-like_dom_sf"/>
</dbReference>
<evidence type="ECO:0000313" key="6">
    <source>
        <dbReference type="Proteomes" id="UP000617340"/>
    </source>
</evidence>
<reference evidence="5" key="1">
    <citation type="journal article" date="2020" name="G3 (Bethesda)">
        <title>High-Quality Assemblies for Three Invasive Social Wasps from the &lt;i&gt;Vespula&lt;/i&gt; Genus.</title>
        <authorList>
            <person name="Harrop T.W.R."/>
            <person name="Guhlin J."/>
            <person name="McLaughlin G.M."/>
            <person name="Permina E."/>
            <person name="Stockwell P."/>
            <person name="Gilligan J."/>
            <person name="Le Lec M.F."/>
            <person name="Gruber M.A.M."/>
            <person name="Quinn O."/>
            <person name="Lovegrove M."/>
            <person name="Duncan E.J."/>
            <person name="Remnant E.J."/>
            <person name="Van Eeckhoven J."/>
            <person name="Graham B."/>
            <person name="Knapp R.A."/>
            <person name="Langford K.W."/>
            <person name="Kronenberg Z."/>
            <person name="Press M.O."/>
            <person name="Eacker S.M."/>
            <person name="Wilson-Rankin E.E."/>
            <person name="Purcell J."/>
            <person name="Lester P.J."/>
            <person name="Dearden P.K."/>
        </authorList>
    </citation>
    <scope>NUCLEOTIDE SEQUENCE</scope>
    <source>
        <strain evidence="5">Linc-1</strain>
    </source>
</reference>
<organism evidence="5 6">
    <name type="scientific">Vespula germanica</name>
    <name type="common">German yellow jacket</name>
    <name type="synonym">Paravespula germanica</name>
    <dbReference type="NCBI Taxonomy" id="30212"/>
    <lineage>
        <taxon>Eukaryota</taxon>
        <taxon>Metazoa</taxon>
        <taxon>Ecdysozoa</taxon>
        <taxon>Arthropoda</taxon>
        <taxon>Hexapoda</taxon>
        <taxon>Insecta</taxon>
        <taxon>Pterygota</taxon>
        <taxon>Neoptera</taxon>
        <taxon>Endopterygota</taxon>
        <taxon>Hymenoptera</taxon>
        <taxon>Apocrita</taxon>
        <taxon>Aculeata</taxon>
        <taxon>Vespoidea</taxon>
        <taxon>Vespidae</taxon>
        <taxon>Vespinae</taxon>
        <taxon>Vespula</taxon>
    </lineage>
</organism>
<dbReference type="PANTHER" id="PTHR22963:SF38">
    <property type="entry name" value="LP13770P"/>
    <property type="match status" value="1"/>
</dbReference>
<name>A0A834NC07_VESGE</name>
<feature type="signal peptide" evidence="2">
    <location>
        <begin position="1"/>
        <end position="20"/>
    </location>
</feature>
<feature type="domain" description="EGF-like" evidence="4">
    <location>
        <begin position="91"/>
        <end position="128"/>
    </location>
</feature>
<protein>
    <submittedName>
        <fullName evidence="5">Uncharacterized protein</fullName>
    </submittedName>
</protein>
<feature type="disulfide bond" evidence="1">
    <location>
        <begin position="94"/>
        <end position="104"/>
    </location>
</feature>
<dbReference type="SUPFAM" id="SSF56112">
    <property type="entry name" value="Protein kinase-like (PK-like)"/>
    <property type="match status" value="1"/>
</dbReference>
<keyword evidence="6" id="KW-1185">Reference proteome</keyword>
<evidence type="ECO:0000256" key="2">
    <source>
        <dbReference type="SAM" id="SignalP"/>
    </source>
</evidence>
<dbReference type="PROSITE" id="PS00108">
    <property type="entry name" value="PROTEIN_KINASE_ST"/>
    <property type="match status" value="1"/>
</dbReference>
<comment type="caution">
    <text evidence="5">The sequence shown here is derived from an EMBL/GenBank/DDBJ whole genome shotgun (WGS) entry which is preliminary data.</text>
</comment>
<feature type="chain" id="PRO_5033028547" evidence="2">
    <location>
        <begin position="21"/>
        <end position="1021"/>
    </location>
</feature>
<dbReference type="AlphaFoldDB" id="A0A834NC07"/>
<dbReference type="GO" id="GO:0005524">
    <property type="term" value="F:ATP binding"/>
    <property type="evidence" value="ECO:0007669"/>
    <property type="project" value="InterPro"/>
</dbReference>